<evidence type="ECO:0000313" key="5">
    <source>
        <dbReference type="EMBL" id="GER35649.1"/>
    </source>
</evidence>
<feature type="region of interest" description="Disordered" evidence="4">
    <location>
        <begin position="96"/>
        <end position="204"/>
    </location>
</feature>
<feature type="region of interest" description="SAW" evidence="3">
    <location>
        <begin position="499"/>
        <end position="574"/>
    </location>
</feature>
<dbReference type="Proteomes" id="UP000325081">
    <property type="component" value="Unassembled WGS sequence"/>
</dbReference>
<feature type="region of interest" description="Leucine repeat II (LRII)" evidence="3">
    <location>
        <begin position="361"/>
        <end position="393"/>
    </location>
</feature>
<evidence type="ECO:0000256" key="1">
    <source>
        <dbReference type="ARBA" id="ARBA00023015"/>
    </source>
</evidence>
<sequence>MNGLQLRQKSTYHHHHHHHPGFADGPAQTSSCSDSNLIEDDDGPTDYFGGVYDYIKQTLLEEEEDDDLDHNWPANIFPALQAAEKYFYEALCSTDSNTDHHSTPAKTNKTLHHLEDDDDAQERSRKQLAIDDEDDDEPIENKHDRSLLCPKMNPRFYSTSPPHYSEESSASDEDQTKKQYRKSKQVRRGRPKGTTKKNKGRAPAREAVDLRALLVRCAAAVSTFQTEELLRQIRRYSSSHGDPNERLAHFFAAALEARISGTGPSLSMTRIPASKLLQSHGAYMSACPFQRMSNIYANKSIARHVGAAGAIHVIDFGILHGFQWPCIIHGLSLRPGGPPRLRITGIDFPQPGLRPAARVERTGRRLAEFCARFGVPFEYRTVAKRWEDIRVEDLRIEVEEFLVVNCMYRLRHAAEESVGLNSPRDAVLRLIERMRPCLFVHGVVNGTYNAPFFASRFREALYHYSSLFDMMEATLPREDEDRLMYEREVFGREVMNVIACEGTERIERPETYRQWQARNQRAGFRQLPLDEEIMREVKFKVRKDYHTDFMLEEDGGWILQGWKGRILYALSCWKPMQE</sequence>
<feature type="compositionally biased region" description="Basic residues" evidence="4">
    <location>
        <begin position="10"/>
        <end position="20"/>
    </location>
</feature>
<comment type="similarity">
    <text evidence="3">Belongs to the GRAS family.</text>
</comment>
<feature type="region of interest" description="Disordered" evidence="4">
    <location>
        <begin position="1"/>
        <end position="43"/>
    </location>
</feature>
<feature type="short sequence motif" description="VHIID" evidence="3">
    <location>
        <begin position="311"/>
        <end position="315"/>
    </location>
</feature>
<comment type="caution">
    <text evidence="3">Lacks conserved residue(s) required for the propagation of feature annotation.</text>
</comment>
<comment type="caution">
    <text evidence="5">The sequence shown here is derived from an EMBL/GenBank/DDBJ whole genome shotgun (WGS) entry which is preliminary data.</text>
</comment>
<evidence type="ECO:0000313" key="6">
    <source>
        <dbReference type="Proteomes" id="UP000325081"/>
    </source>
</evidence>
<keyword evidence="1" id="KW-0805">Transcription regulation</keyword>
<gene>
    <name evidence="5" type="ORF">STAS_11940</name>
</gene>
<reference evidence="6" key="1">
    <citation type="journal article" date="2019" name="Curr. Biol.">
        <title>Genome Sequence of Striga asiatica Provides Insight into the Evolution of Plant Parasitism.</title>
        <authorList>
            <person name="Yoshida S."/>
            <person name="Kim S."/>
            <person name="Wafula E.K."/>
            <person name="Tanskanen J."/>
            <person name="Kim Y.M."/>
            <person name="Honaas L."/>
            <person name="Yang Z."/>
            <person name="Spallek T."/>
            <person name="Conn C.E."/>
            <person name="Ichihashi Y."/>
            <person name="Cheong K."/>
            <person name="Cui S."/>
            <person name="Der J.P."/>
            <person name="Gundlach H."/>
            <person name="Jiao Y."/>
            <person name="Hori C."/>
            <person name="Ishida J.K."/>
            <person name="Kasahara H."/>
            <person name="Kiba T."/>
            <person name="Kim M.S."/>
            <person name="Koo N."/>
            <person name="Laohavisit A."/>
            <person name="Lee Y.H."/>
            <person name="Lumba S."/>
            <person name="McCourt P."/>
            <person name="Mortimer J.C."/>
            <person name="Mutuku J.M."/>
            <person name="Nomura T."/>
            <person name="Sasaki-Sekimoto Y."/>
            <person name="Seto Y."/>
            <person name="Wang Y."/>
            <person name="Wakatake T."/>
            <person name="Sakakibara H."/>
            <person name="Demura T."/>
            <person name="Yamaguchi S."/>
            <person name="Yoneyama K."/>
            <person name="Manabe R.I."/>
            <person name="Nelson D.C."/>
            <person name="Schulman A.H."/>
            <person name="Timko M.P."/>
            <person name="dePamphilis C.W."/>
            <person name="Choi D."/>
            <person name="Shirasu K."/>
        </authorList>
    </citation>
    <scope>NUCLEOTIDE SEQUENCE [LARGE SCALE GENOMIC DNA]</scope>
    <source>
        <strain evidence="6">cv. UVA1</strain>
    </source>
</reference>
<feature type="compositionally biased region" description="Polar residues" evidence="4">
    <location>
        <begin position="27"/>
        <end position="36"/>
    </location>
</feature>
<feature type="region of interest" description="VHIID" evidence="3">
    <location>
        <begin position="280"/>
        <end position="345"/>
    </location>
</feature>
<evidence type="ECO:0000256" key="4">
    <source>
        <dbReference type="SAM" id="MobiDB-lite"/>
    </source>
</evidence>
<keyword evidence="6" id="KW-1185">Reference proteome</keyword>
<keyword evidence="2" id="KW-0804">Transcription</keyword>
<organism evidence="5 6">
    <name type="scientific">Striga asiatica</name>
    <name type="common">Asiatic witchweed</name>
    <name type="synonym">Buchnera asiatica</name>
    <dbReference type="NCBI Taxonomy" id="4170"/>
    <lineage>
        <taxon>Eukaryota</taxon>
        <taxon>Viridiplantae</taxon>
        <taxon>Streptophyta</taxon>
        <taxon>Embryophyta</taxon>
        <taxon>Tracheophyta</taxon>
        <taxon>Spermatophyta</taxon>
        <taxon>Magnoliopsida</taxon>
        <taxon>eudicotyledons</taxon>
        <taxon>Gunneridae</taxon>
        <taxon>Pentapetalae</taxon>
        <taxon>asterids</taxon>
        <taxon>lamiids</taxon>
        <taxon>Lamiales</taxon>
        <taxon>Orobanchaceae</taxon>
        <taxon>Buchnereae</taxon>
        <taxon>Striga</taxon>
    </lineage>
</organism>
<dbReference type="PANTHER" id="PTHR31636">
    <property type="entry name" value="OSJNBA0084A10.13 PROTEIN-RELATED"/>
    <property type="match status" value="1"/>
</dbReference>
<dbReference type="EMBL" id="BKCP01004995">
    <property type="protein sequence ID" value="GER35649.1"/>
    <property type="molecule type" value="Genomic_DNA"/>
</dbReference>
<dbReference type="InterPro" id="IPR005202">
    <property type="entry name" value="TF_GRAS"/>
</dbReference>
<dbReference type="AlphaFoldDB" id="A0A5A7PS62"/>
<accession>A0A5A7PS62</accession>
<dbReference type="OrthoDB" id="47276at2759"/>
<evidence type="ECO:0000256" key="3">
    <source>
        <dbReference type="PROSITE-ProRule" id="PRU01191"/>
    </source>
</evidence>
<protein>
    <submittedName>
        <fullName evidence="5">GRAS family transcription factor</fullName>
    </submittedName>
</protein>
<dbReference type="PROSITE" id="PS50985">
    <property type="entry name" value="GRAS"/>
    <property type="match status" value="1"/>
</dbReference>
<feature type="compositionally biased region" description="Basic residues" evidence="4">
    <location>
        <begin position="178"/>
        <end position="202"/>
    </location>
</feature>
<name>A0A5A7PS62_STRAF</name>
<evidence type="ECO:0000256" key="2">
    <source>
        <dbReference type="ARBA" id="ARBA00023163"/>
    </source>
</evidence>
<dbReference type="Pfam" id="PF03514">
    <property type="entry name" value="GRAS"/>
    <property type="match status" value="1"/>
</dbReference>
<proteinExistence type="inferred from homology"/>